<dbReference type="EMBL" id="LKAJ01000002">
    <property type="protein sequence ID" value="KRG22242.1"/>
    <property type="molecule type" value="Genomic_DNA"/>
</dbReference>
<evidence type="ECO:0000256" key="1">
    <source>
        <dbReference type="ARBA" id="ARBA00004370"/>
    </source>
</evidence>
<evidence type="ECO:0000313" key="6">
    <source>
        <dbReference type="EMBL" id="KRG22242.1"/>
    </source>
</evidence>
<accession>A0A0Q9YWZ2</accession>
<dbReference type="STRING" id="295108.HT99x_00661"/>
<evidence type="ECO:0000259" key="5">
    <source>
        <dbReference type="Pfam" id="PF13505"/>
    </source>
</evidence>
<evidence type="ECO:0000313" key="7">
    <source>
        <dbReference type="EMBL" id="MCS5712557.1"/>
    </source>
</evidence>
<gene>
    <name evidence="6" type="ORF">HT99x_00661</name>
    <name evidence="7" type="ORF">HT99x_014040</name>
</gene>
<feature type="domain" description="Outer membrane protein beta-barrel" evidence="5">
    <location>
        <begin position="8"/>
        <end position="218"/>
    </location>
</feature>
<keyword evidence="2 4" id="KW-0732">Signal</keyword>
<dbReference type="Gene3D" id="2.40.160.20">
    <property type="match status" value="1"/>
</dbReference>
<feature type="chain" id="PRO_5043129848" evidence="4">
    <location>
        <begin position="23"/>
        <end position="252"/>
    </location>
</feature>
<dbReference type="PANTHER" id="PTHR34001">
    <property type="entry name" value="BLL7405 PROTEIN"/>
    <property type="match status" value="1"/>
</dbReference>
<evidence type="ECO:0000313" key="8">
    <source>
        <dbReference type="Proteomes" id="UP000051497"/>
    </source>
</evidence>
<dbReference type="Pfam" id="PF13505">
    <property type="entry name" value="OMP_b-brl"/>
    <property type="match status" value="1"/>
</dbReference>
<dbReference type="SUPFAM" id="SSF56925">
    <property type="entry name" value="OMPA-like"/>
    <property type="match status" value="1"/>
</dbReference>
<evidence type="ECO:0000256" key="3">
    <source>
        <dbReference type="ARBA" id="ARBA00023136"/>
    </source>
</evidence>
<protein>
    <submittedName>
        <fullName evidence="7">Outer membrane beta-barrel protein</fullName>
    </submittedName>
    <submittedName>
        <fullName evidence="6">Outer membrane protein A</fullName>
    </submittedName>
</protein>
<comment type="subcellular location">
    <subcellularLocation>
        <location evidence="1">Membrane</location>
    </subcellularLocation>
</comment>
<proteinExistence type="predicted"/>
<dbReference type="PANTHER" id="PTHR34001:SF3">
    <property type="entry name" value="BLL7405 PROTEIN"/>
    <property type="match status" value="1"/>
</dbReference>
<dbReference type="InterPro" id="IPR051692">
    <property type="entry name" value="OMP-like"/>
</dbReference>
<sequence length="252" mass="27153">MKRIGILLCLSSSLFAASAAQAGWEGNWLLGVSGGWAWHSDRDVDVTIIHPAPGNQITSFRAGDVGDSNSKFIWGLLAGYQARCNSWLLGGEINVDWRDHGDDGATFSFIDPVDGAVSGSVSGNSHHNAVVGLTARVGYEVSRYFLPYIRLGAEVTRVDDVDFVAIAPAVPYSVAYANDRNHRWGFVGGVGAEFPVPLCNALSLRAEYNYHSHSRHDDVVALASNLGTLYTISGDGSRHENTGKASLVWNFL</sequence>
<reference evidence="7" key="2">
    <citation type="journal article" date="2016" name="Genome Announc.">
        <title>Draft Genome Sequences of Two Novel Amoeba-Resistant Intranuclear Bacteria, 'Candidatus Berkiella cookevillensis' and 'Candidatus Berkiella aquae'.</title>
        <authorList>
            <person name="Mehari Y.T."/>
            <person name="Arivett B.A."/>
            <person name="Farone A.L."/>
            <person name="Gunderson J.H."/>
            <person name="Farone M.B."/>
        </authorList>
    </citation>
    <scope>NUCLEOTIDE SEQUENCE</scope>
    <source>
        <strain evidence="7">HT99</strain>
    </source>
</reference>
<dbReference type="RefSeq" id="WP_075065301.1">
    <property type="nucleotide sequence ID" value="NZ_LKAJ02000001.1"/>
</dbReference>
<name>A0A0Q9YWZ2_9GAMM</name>
<evidence type="ECO:0000256" key="4">
    <source>
        <dbReference type="SAM" id="SignalP"/>
    </source>
</evidence>
<evidence type="ECO:0000256" key="2">
    <source>
        <dbReference type="ARBA" id="ARBA00022729"/>
    </source>
</evidence>
<dbReference type="EMBL" id="LKAJ02000001">
    <property type="protein sequence ID" value="MCS5712557.1"/>
    <property type="molecule type" value="Genomic_DNA"/>
</dbReference>
<feature type="signal peptide" evidence="4">
    <location>
        <begin position="1"/>
        <end position="22"/>
    </location>
</feature>
<dbReference type="AlphaFoldDB" id="A0A0Q9YWZ2"/>
<reference evidence="7" key="3">
    <citation type="submission" date="2021-06" db="EMBL/GenBank/DDBJ databases">
        <title>Genomic Description and Analysis of Intracellular Bacteria, Candidatus Berkiella cookevillensis and Candidatus Berkiella aquae.</title>
        <authorList>
            <person name="Kidane D.T."/>
            <person name="Mehari Y.T."/>
            <person name="Rice F.C."/>
            <person name="Arivett B.A."/>
            <person name="Farone A.L."/>
            <person name="Berk S.G."/>
            <person name="Farone M.B."/>
        </authorList>
    </citation>
    <scope>NUCLEOTIDE SEQUENCE</scope>
    <source>
        <strain evidence="7">HT99</strain>
    </source>
</reference>
<dbReference type="OrthoDB" id="8016903at2"/>
<comment type="caution">
    <text evidence="6">The sequence shown here is derived from an EMBL/GenBank/DDBJ whole genome shotgun (WGS) entry which is preliminary data.</text>
</comment>
<keyword evidence="8" id="KW-1185">Reference proteome</keyword>
<reference evidence="6" key="1">
    <citation type="submission" date="2015-09" db="EMBL/GenBank/DDBJ databases">
        <title>Draft Genome Sequences of Two Novel Amoeba-resistant Intranuclear Bacteria, Candidatus Berkiella cookevillensis and Candidatus Berkiella aquae.</title>
        <authorList>
            <person name="Mehari Y.T."/>
            <person name="Arivett B.A."/>
            <person name="Farone A.L."/>
            <person name="Gunderson J.H."/>
            <person name="Farone M.B."/>
        </authorList>
    </citation>
    <scope>NUCLEOTIDE SEQUENCE [LARGE SCALE GENOMIC DNA]</scope>
    <source>
        <strain evidence="6">HT99</strain>
    </source>
</reference>
<dbReference type="InterPro" id="IPR011250">
    <property type="entry name" value="OMP/PagP_B-barrel"/>
</dbReference>
<dbReference type="Proteomes" id="UP000051497">
    <property type="component" value="Unassembled WGS sequence"/>
</dbReference>
<dbReference type="InterPro" id="IPR027385">
    <property type="entry name" value="Beta-barrel_OMP"/>
</dbReference>
<organism evidence="6">
    <name type="scientific">Candidatus Berkiella aquae</name>
    <dbReference type="NCBI Taxonomy" id="295108"/>
    <lineage>
        <taxon>Bacteria</taxon>
        <taxon>Pseudomonadati</taxon>
        <taxon>Pseudomonadota</taxon>
        <taxon>Gammaproteobacteria</taxon>
        <taxon>Candidatus Berkiellales</taxon>
        <taxon>Candidatus Berkiellaceae</taxon>
        <taxon>Candidatus Berkiella</taxon>
    </lineage>
</organism>
<keyword evidence="3" id="KW-0472">Membrane</keyword>
<dbReference type="GO" id="GO:0016020">
    <property type="term" value="C:membrane"/>
    <property type="evidence" value="ECO:0007669"/>
    <property type="project" value="UniProtKB-SubCell"/>
</dbReference>